<keyword evidence="7" id="KW-0808">Transferase</keyword>
<dbReference type="SUPFAM" id="SSF101898">
    <property type="entry name" value="NHL repeat"/>
    <property type="match status" value="1"/>
</dbReference>
<evidence type="ECO:0000259" key="6">
    <source>
        <dbReference type="PROSITE" id="PS50011"/>
    </source>
</evidence>
<dbReference type="InterPro" id="IPR017441">
    <property type="entry name" value="Protein_kinase_ATP_BS"/>
</dbReference>
<keyword evidence="4" id="KW-0067">ATP-binding</keyword>
<reference evidence="7 8" key="1">
    <citation type="submission" date="2023-03" db="EMBL/GenBank/DDBJ databases">
        <title>Paludisphaera mucosa sp. nov. a novel planctomycete from northern fen.</title>
        <authorList>
            <person name="Ivanova A."/>
        </authorList>
    </citation>
    <scope>NUCLEOTIDE SEQUENCE [LARGE SCALE GENOMIC DNA]</scope>
    <source>
        <strain evidence="7 8">Pla2</strain>
    </source>
</reference>
<keyword evidence="7" id="KW-0418">Kinase</keyword>
<dbReference type="PANTHER" id="PTHR19879:SF9">
    <property type="entry name" value="TRANSCRIPTION INITIATION FACTOR TFIID SUBUNIT 5"/>
    <property type="match status" value="1"/>
</dbReference>
<keyword evidence="4" id="KW-0547">Nucleotide-binding</keyword>
<evidence type="ECO:0000313" key="7">
    <source>
        <dbReference type="EMBL" id="MDG3006680.1"/>
    </source>
</evidence>
<dbReference type="PROSITE" id="PS00107">
    <property type="entry name" value="PROTEIN_KINASE_ATP"/>
    <property type="match status" value="1"/>
</dbReference>
<dbReference type="CDD" id="cd14014">
    <property type="entry name" value="STKc_PknB_like"/>
    <property type="match status" value="1"/>
</dbReference>
<dbReference type="GO" id="GO:0016301">
    <property type="term" value="F:kinase activity"/>
    <property type="evidence" value="ECO:0007669"/>
    <property type="project" value="UniProtKB-KW"/>
</dbReference>
<protein>
    <submittedName>
        <fullName evidence="7">Protein kinase</fullName>
    </submittedName>
</protein>
<gene>
    <name evidence="7" type="ORF">PZE19_23170</name>
</gene>
<sequence length="1184" mass="128768">MSTTAPQNESVRKRRAACERLKERIREQGSTRVEDLLAEEPGLVDDDDALLELILAEMTARRAMGDAWSTAEWEERIRGMIPDPGRRGALQSLLSTEMTTLSESNGDGARPAAVVPRGRIGRYHILEEIGRGGMGVVYKARQLNPGRIVAIKMILAGDHANVRERARLRTEAEAAAKLAHPNIVQILDADYHEGLPFLVMEFVDGGNLSQMLRSMPQPIRWSARLIETLARAIHAAHRSGIVHRDLNPTNILMTQAGVPKIGDFGLAKFLLTDAGASQSGKLLGTPSYMAPEQLSDGSLNVGAQTDVYALGAVLYEMLTGTPPYRGLTPMETLCQVAEGEIVPPSKLRHGLPEDLETICLKCLERNAAARYADARALADDLRRFQDREPIQARRTPRLRRAMQWASREPLAAAFLSLSFLLLLTLFIVSAVYSLYIQSYSEESKREFANHEVQRYMNRISKNKADTESEQARRNRYDHQLGRIQDHVRRGESEVAIETFDVLKRTPPAKLGFEWYYVDRLVHRSARLLSDASAHKAPVGRIAASGDGKTLVSGDVEGKIVEWDVPSRSPTTVLTMESRIPVRGLAVASDPRGRPLAYAAVHVDEESAVVRIWDGWGRRNSWSFGETMREVDEVGFARGGTLLAVRCGDDGPLRRALFFAADGGKWFELEDDELSDTTCAAFSAAADAMAIGCGDGSVVVRGRDEGRDAVLHPPDPARPTTLAFSEDGDFLATGWDDGRLVVWDLRDETPATVLSCVDGPPTYLSFCLGGRGLVVLEGPRTLVVRGLRGDASRRPLTKSSLAPLRLATSPDGQALVAGFETEPVQIWDLEEPSAAPRRVSELRAPSCLQFSPAGGSLFLNFDQDAIFVWSRSRAPHPRMELAGHAAEAWSLAFSADGRTLATGGDDHQIKLWDVERGTELAAIEAHEQTVSGLAFSPSGDHLASVGLDGAWKIWRFRRDDPGGGARLELLRTLRPAGLSQLRCVAYSTDGGRIAASGLKPDILLDSAPGYDRPMTIPDAHTAMITALAFSPGPTSQLASAGCDRQVRLWDPQLGDNIDAKRGDGAMLALASSPVDDAFRSLLAASGDQRLVSVLDASNRNFGDPVRGHPASIRSLAFSHDGLTLATGCDDGGVRLCDVQTRQIVLGLEGHHARINAVAFSPDDETLASCSHTGEVFLWKSSAPSP</sequence>
<accession>A0ABT6FGK1</accession>
<dbReference type="PRINTS" id="PR00320">
    <property type="entry name" value="GPROTEINBRPT"/>
</dbReference>
<dbReference type="RefSeq" id="WP_277862973.1">
    <property type="nucleotide sequence ID" value="NZ_JARRAG010000002.1"/>
</dbReference>
<dbReference type="Proteomes" id="UP001216907">
    <property type="component" value="Unassembled WGS sequence"/>
</dbReference>
<dbReference type="SUPFAM" id="SSF56112">
    <property type="entry name" value="Protein kinase-like (PK-like)"/>
    <property type="match status" value="1"/>
</dbReference>
<evidence type="ECO:0000256" key="3">
    <source>
        <dbReference type="PROSITE-ProRule" id="PRU00221"/>
    </source>
</evidence>
<evidence type="ECO:0000313" key="8">
    <source>
        <dbReference type="Proteomes" id="UP001216907"/>
    </source>
</evidence>
<feature type="transmembrane region" description="Helical" evidence="5">
    <location>
        <begin position="410"/>
        <end position="435"/>
    </location>
</feature>
<dbReference type="PANTHER" id="PTHR19879">
    <property type="entry name" value="TRANSCRIPTION INITIATION FACTOR TFIID"/>
    <property type="match status" value="1"/>
</dbReference>
<dbReference type="EMBL" id="JARRAG010000002">
    <property type="protein sequence ID" value="MDG3006680.1"/>
    <property type="molecule type" value="Genomic_DNA"/>
</dbReference>
<dbReference type="Pfam" id="PF00400">
    <property type="entry name" value="WD40"/>
    <property type="match status" value="6"/>
</dbReference>
<name>A0ABT6FGK1_9BACT</name>
<feature type="repeat" description="WD" evidence="3">
    <location>
        <begin position="880"/>
        <end position="921"/>
    </location>
</feature>
<proteinExistence type="predicted"/>
<feature type="repeat" description="WD" evidence="3">
    <location>
        <begin position="719"/>
        <end position="752"/>
    </location>
</feature>
<keyword evidence="2" id="KW-0677">Repeat</keyword>
<dbReference type="PROSITE" id="PS50011">
    <property type="entry name" value="PROTEIN_KINASE_DOM"/>
    <property type="match status" value="1"/>
</dbReference>
<keyword evidence="1 3" id="KW-0853">WD repeat</keyword>
<dbReference type="SUPFAM" id="SSF50978">
    <property type="entry name" value="WD40 repeat-like"/>
    <property type="match status" value="1"/>
</dbReference>
<dbReference type="PROSITE" id="PS00678">
    <property type="entry name" value="WD_REPEATS_1"/>
    <property type="match status" value="2"/>
</dbReference>
<dbReference type="Gene3D" id="1.10.510.10">
    <property type="entry name" value="Transferase(Phosphotransferase) domain 1"/>
    <property type="match status" value="1"/>
</dbReference>
<dbReference type="InterPro" id="IPR011009">
    <property type="entry name" value="Kinase-like_dom_sf"/>
</dbReference>
<feature type="repeat" description="WD" evidence="3">
    <location>
        <begin position="531"/>
        <end position="572"/>
    </location>
</feature>
<dbReference type="InterPro" id="IPR020472">
    <property type="entry name" value="WD40_PAC1"/>
</dbReference>
<feature type="domain" description="Protein kinase" evidence="6">
    <location>
        <begin position="123"/>
        <end position="384"/>
    </location>
</feature>
<feature type="repeat" description="WD" evidence="3">
    <location>
        <begin position="922"/>
        <end position="956"/>
    </location>
</feature>
<feature type="repeat" description="WD" evidence="3">
    <location>
        <begin position="1104"/>
        <end position="1145"/>
    </location>
</feature>
<evidence type="ECO:0000256" key="5">
    <source>
        <dbReference type="SAM" id="Phobius"/>
    </source>
</evidence>
<dbReference type="SUPFAM" id="SSF82171">
    <property type="entry name" value="DPP6 N-terminal domain-like"/>
    <property type="match status" value="1"/>
</dbReference>
<dbReference type="Gene3D" id="2.130.10.10">
    <property type="entry name" value="YVTN repeat-like/Quinoprotein amine dehydrogenase"/>
    <property type="match status" value="3"/>
</dbReference>
<dbReference type="PROSITE" id="PS50082">
    <property type="entry name" value="WD_REPEATS_2"/>
    <property type="match status" value="7"/>
</dbReference>
<dbReference type="Gene3D" id="3.30.200.20">
    <property type="entry name" value="Phosphorylase Kinase, domain 1"/>
    <property type="match status" value="1"/>
</dbReference>
<evidence type="ECO:0000256" key="4">
    <source>
        <dbReference type="PROSITE-ProRule" id="PRU10141"/>
    </source>
</evidence>
<feature type="repeat" description="WD" evidence="3">
    <location>
        <begin position="1016"/>
        <end position="1058"/>
    </location>
</feature>
<dbReference type="PROSITE" id="PS50294">
    <property type="entry name" value="WD_REPEATS_REGION"/>
    <property type="match status" value="5"/>
</dbReference>
<evidence type="ECO:0000256" key="1">
    <source>
        <dbReference type="ARBA" id="ARBA00022574"/>
    </source>
</evidence>
<keyword evidence="5" id="KW-1133">Transmembrane helix</keyword>
<organism evidence="7 8">
    <name type="scientific">Paludisphaera mucosa</name>
    <dbReference type="NCBI Taxonomy" id="3030827"/>
    <lineage>
        <taxon>Bacteria</taxon>
        <taxon>Pseudomonadati</taxon>
        <taxon>Planctomycetota</taxon>
        <taxon>Planctomycetia</taxon>
        <taxon>Isosphaerales</taxon>
        <taxon>Isosphaeraceae</taxon>
        <taxon>Paludisphaera</taxon>
    </lineage>
</organism>
<feature type="repeat" description="WD" evidence="3">
    <location>
        <begin position="1146"/>
        <end position="1184"/>
    </location>
</feature>
<evidence type="ECO:0000256" key="2">
    <source>
        <dbReference type="ARBA" id="ARBA00022737"/>
    </source>
</evidence>
<comment type="caution">
    <text evidence="7">The sequence shown here is derived from an EMBL/GenBank/DDBJ whole genome shotgun (WGS) entry which is preliminary data.</text>
</comment>
<dbReference type="InterPro" id="IPR019775">
    <property type="entry name" value="WD40_repeat_CS"/>
</dbReference>
<keyword evidence="5" id="KW-0472">Membrane</keyword>
<dbReference type="InterPro" id="IPR000719">
    <property type="entry name" value="Prot_kinase_dom"/>
</dbReference>
<dbReference type="InterPro" id="IPR036322">
    <property type="entry name" value="WD40_repeat_dom_sf"/>
</dbReference>
<keyword evidence="5" id="KW-0812">Transmembrane</keyword>
<dbReference type="Pfam" id="PF00069">
    <property type="entry name" value="Pkinase"/>
    <property type="match status" value="1"/>
</dbReference>
<keyword evidence="8" id="KW-1185">Reference proteome</keyword>
<dbReference type="InterPro" id="IPR001680">
    <property type="entry name" value="WD40_rpt"/>
</dbReference>
<dbReference type="InterPro" id="IPR015943">
    <property type="entry name" value="WD40/YVTN_repeat-like_dom_sf"/>
</dbReference>
<dbReference type="SMART" id="SM00320">
    <property type="entry name" value="WD40"/>
    <property type="match status" value="10"/>
</dbReference>
<feature type="binding site" evidence="4">
    <location>
        <position position="152"/>
    </location>
    <ligand>
        <name>ATP</name>
        <dbReference type="ChEBI" id="CHEBI:30616"/>
    </ligand>
</feature>
<dbReference type="CDD" id="cd00200">
    <property type="entry name" value="WD40"/>
    <property type="match status" value="1"/>
</dbReference>